<dbReference type="Gene3D" id="3.40.30.120">
    <property type="match status" value="1"/>
</dbReference>
<dbReference type="PANTHER" id="PTHR43004:SF19">
    <property type="entry name" value="BINDING MONOOXYGENASE, PUTATIVE (JCVI)-RELATED"/>
    <property type="match status" value="1"/>
</dbReference>
<keyword evidence="6" id="KW-1185">Reference proteome</keyword>
<dbReference type="Gene3D" id="3.50.50.60">
    <property type="entry name" value="FAD/NAD(P)-binding domain"/>
    <property type="match status" value="1"/>
</dbReference>
<feature type="domain" description="FAD-binding" evidence="4">
    <location>
        <begin position="8"/>
        <end position="334"/>
    </location>
</feature>
<keyword evidence="2" id="KW-0285">Flavoprotein</keyword>
<sequence>MTEVAAPTDVVVVGAGPVGLMLAGELARAGVGVVVLERRDVPSTASRASTLHARTMEIFDSRGLLPRFGSPPAEPRGHFGGIPMDLTLPSSHPGQWKVPQTSTESVLQQWALALGADIRRGVEVVELVQEPGQARVRTVGRAGHAEIPASYVVACDGEDSTVRHLLRADFPGQDAVRELLRADVAGIEVRDRRFERLETGLAIAARRADGVTRVMVHSFAARVRDRDDEPTFEEISRAWKQVTGEDISAGTPLWTNGFGDAARQLTRYRHGRVLFAGDAAHRQMPIGGQALNLGLQDAFNLGWKLAAVIRGDHGPELLDSYHDERHPVGAAVLSNIRAQALLLLGGPEVEPLRAVLAEMIGHEEVRARLAGLISGLDIRYATGGGKDPLLGARLPPSTLRVAQDSVTTAALLRRGGGLLLNLGTGCGAVTELTGWRDHVTAVSARAEPGSVLDVPAEAVLVRPDGHVAWTSGTEFSLTEALTRWFGPPTDRL</sequence>
<comment type="caution">
    <text evidence="5">The sequence shown here is derived from an EMBL/GenBank/DDBJ whole genome shotgun (WGS) entry which is preliminary data.</text>
</comment>
<evidence type="ECO:0000259" key="4">
    <source>
        <dbReference type="Pfam" id="PF01494"/>
    </source>
</evidence>
<dbReference type="InterPro" id="IPR050641">
    <property type="entry name" value="RIFMO-like"/>
</dbReference>
<proteinExistence type="predicted"/>
<dbReference type="Pfam" id="PF01494">
    <property type="entry name" value="FAD_binding_3"/>
    <property type="match status" value="1"/>
</dbReference>
<accession>A0ABP7S347</accession>
<dbReference type="Proteomes" id="UP001500034">
    <property type="component" value="Unassembled WGS sequence"/>
</dbReference>
<comment type="cofactor">
    <cofactor evidence="1">
        <name>FAD</name>
        <dbReference type="ChEBI" id="CHEBI:57692"/>
    </cofactor>
</comment>
<dbReference type="RefSeq" id="WP_345596548.1">
    <property type="nucleotide sequence ID" value="NZ_BAABCQ010000175.1"/>
</dbReference>
<dbReference type="InterPro" id="IPR036188">
    <property type="entry name" value="FAD/NAD-bd_sf"/>
</dbReference>
<dbReference type="PANTHER" id="PTHR43004">
    <property type="entry name" value="TRK SYSTEM POTASSIUM UPTAKE PROTEIN"/>
    <property type="match status" value="1"/>
</dbReference>
<dbReference type="GO" id="GO:0004497">
    <property type="term" value="F:monooxygenase activity"/>
    <property type="evidence" value="ECO:0007669"/>
    <property type="project" value="UniProtKB-KW"/>
</dbReference>
<dbReference type="EMBL" id="BAABCQ010000175">
    <property type="protein sequence ID" value="GAA4006032.1"/>
    <property type="molecule type" value="Genomic_DNA"/>
</dbReference>
<evidence type="ECO:0000313" key="5">
    <source>
        <dbReference type="EMBL" id="GAA4006032.1"/>
    </source>
</evidence>
<gene>
    <name evidence="5" type="ORF">GCM10022384_60420</name>
</gene>
<reference evidence="6" key="1">
    <citation type="journal article" date="2019" name="Int. J. Syst. Evol. Microbiol.">
        <title>The Global Catalogue of Microorganisms (GCM) 10K type strain sequencing project: providing services to taxonomists for standard genome sequencing and annotation.</title>
        <authorList>
            <consortium name="The Broad Institute Genomics Platform"/>
            <consortium name="The Broad Institute Genome Sequencing Center for Infectious Disease"/>
            <person name="Wu L."/>
            <person name="Ma J."/>
        </authorList>
    </citation>
    <scope>NUCLEOTIDE SEQUENCE [LARGE SCALE GENOMIC DNA]</scope>
    <source>
        <strain evidence="6">JCM 17027</strain>
    </source>
</reference>
<organism evidence="5 6">
    <name type="scientific">Streptomyces marokkonensis</name>
    <dbReference type="NCBI Taxonomy" id="324855"/>
    <lineage>
        <taxon>Bacteria</taxon>
        <taxon>Bacillati</taxon>
        <taxon>Actinomycetota</taxon>
        <taxon>Actinomycetes</taxon>
        <taxon>Kitasatosporales</taxon>
        <taxon>Streptomycetaceae</taxon>
        <taxon>Streptomyces</taxon>
    </lineage>
</organism>
<evidence type="ECO:0000256" key="3">
    <source>
        <dbReference type="ARBA" id="ARBA00022827"/>
    </source>
</evidence>
<keyword evidence="5" id="KW-0560">Oxidoreductase</keyword>
<protein>
    <submittedName>
        <fullName evidence="5">FAD-dependent monooxygenase</fullName>
    </submittedName>
</protein>
<dbReference type="PRINTS" id="PR00420">
    <property type="entry name" value="RNGMNOXGNASE"/>
</dbReference>
<dbReference type="Pfam" id="PF21274">
    <property type="entry name" value="Rng_hyd_C"/>
    <property type="match status" value="1"/>
</dbReference>
<dbReference type="Gene3D" id="3.30.70.2450">
    <property type="match status" value="1"/>
</dbReference>
<keyword evidence="3" id="KW-0274">FAD</keyword>
<evidence type="ECO:0000256" key="1">
    <source>
        <dbReference type="ARBA" id="ARBA00001974"/>
    </source>
</evidence>
<name>A0ABP7S347_9ACTN</name>
<evidence type="ECO:0000313" key="6">
    <source>
        <dbReference type="Proteomes" id="UP001500034"/>
    </source>
</evidence>
<dbReference type="SUPFAM" id="SSF51905">
    <property type="entry name" value="FAD/NAD(P)-binding domain"/>
    <property type="match status" value="1"/>
</dbReference>
<keyword evidence="5" id="KW-0503">Monooxygenase</keyword>
<dbReference type="InterPro" id="IPR002938">
    <property type="entry name" value="FAD-bd"/>
</dbReference>
<evidence type="ECO:0000256" key="2">
    <source>
        <dbReference type="ARBA" id="ARBA00022630"/>
    </source>
</evidence>